<dbReference type="Gene3D" id="3.40.250.10">
    <property type="entry name" value="Rhodanese-like domain"/>
    <property type="match status" value="1"/>
</dbReference>
<gene>
    <name evidence="2" type="ORF">GCM10009114_01190</name>
</gene>
<feature type="domain" description="Rhodanese" evidence="1">
    <location>
        <begin position="27"/>
        <end position="125"/>
    </location>
</feature>
<dbReference type="SUPFAM" id="SSF52821">
    <property type="entry name" value="Rhodanese/Cell cycle control phosphatase"/>
    <property type="match status" value="1"/>
</dbReference>
<dbReference type="InterPro" id="IPR052367">
    <property type="entry name" value="Thiosulfate_ST/Rhodanese-like"/>
</dbReference>
<keyword evidence="3" id="KW-1185">Reference proteome</keyword>
<comment type="caution">
    <text evidence="2">The sequence shown here is derived from an EMBL/GenBank/DDBJ whole genome shotgun (WGS) entry which is preliminary data.</text>
</comment>
<protein>
    <submittedName>
        <fullName evidence="2">Rhodanese-like domain-containing protein</fullName>
    </submittedName>
</protein>
<evidence type="ECO:0000259" key="1">
    <source>
        <dbReference type="PROSITE" id="PS50206"/>
    </source>
</evidence>
<name>A0ABN1LBX8_9ALTE</name>
<accession>A0ABN1LBX8</accession>
<dbReference type="EMBL" id="BAAAFD010000001">
    <property type="protein sequence ID" value="GAA0852115.1"/>
    <property type="molecule type" value="Genomic_DNA"/>
</dbReference>
<sequence>MISYAEYVDSVKQEITEVTPQWLHEHAKDNLIIIDVRDHFELSSGQIPGAVPISRGMLEGKISALPQFESRNSAGLDSEVPIILYCQSGARSALSAKSLANMGIKNVKSLRGGFKSWKECQLPVA</sequence>
<dbReference type="PANTHER" id="PTHR45431">
    <property type="entry name" value="RHODANESE-LIKE DOMAIN-CONTAINING PROTEIN 15, CHLOROPLASTIC"/>
    <property type="match status" value="1"/>
</dbReference>
<dbReference type="PANTHER" id="PTHR45431:SF3">
    <property type="entry name" value="RHODANESE-LIKE DOMAIN-CONTAINING PROTEIN 15, CHLOROPLASTIC"/>
    <property type="match status" value="1"/>
</dbReference>
<organism evidence="2 3">
    <name type="scientific">Aliiglaciecola litoralis</name>
    <dbReference type="NCBI Taxonomy" id="582857"/>
    <lineage>
        <taxon>Bacteria</taxon>
        <taxon>Pseudomonadati</taxon>
        <taxon>Pseudomonadota</taxon>
        <taxon>Gammaproteobacteria</taxon>
        <taxon>Alteromonadales</taxon>
        <taxon>Alteromonadaceae</taxon>
        <taxon>Aliiglaciecola</taxon>
    </lineage>
</organism>
<dbReference type="SMART" id="SM00450">
    <property type="entry name" value="RHOD"/>
    <property type="match status" value="1"/>
</dbReference>
<dbReference type="PROSITE" id="PS50206">
    <property type="entry name" value="RHODANESE_3"/>
    <property type="match status" value="1"/>
</dbReference>
<dbReference type="InterPro" id="IPR036873">
    <property type="entry name" value="Rhodanese-like_dom_sf"/>
</dbReference>
<evidence type="ECO:0000313" key="3">
    <source>
        <dbReference type="Proteomes" id="UP001500359"/>
    </source>
</evidence>
<reference evidence="2 3" key="1">
    <citation type="journal article" date="2019" name="Int. J. Syst. Evol. Microbiol.">
        <title>The Global Catalogue of Microorganisms (GCM) 10K type strain sequencing project: providing services to taxonomists for standard genome sequencing and annotation.</title>
        <authorList>
            <consortium name="The Broad Institute Genomics Platform"/>
            <consortium name="The Broad Institute Genome Sequencing Center for Infectious Disease"/>
            <person name="Wu L."/>
            <person name="Ma J."/>
        </authorList>
    </citation>
    <scope>NUCLEOTIDE SEQUENCE [LARGE SCALE GENOMIC DNA]</scope>
    <source>
        <strain evidence="2 3">JCM 15896</strain>
    </source>
</reference>
<dbReference type="Proteomes" id="UP001500359">
    <property type="component" value="Unassembled WGS sequence"/>
</dbReference>
<dbReference type="InterPro" id="IPR001763">
    <property type="entry name" value="Rhodanese-like_dom"/>
</dbReference>
<dbReference type="Pfam" id="PF00581">
    <property type="entry name" value="Rhodanese"/>
    <property type="match status" value="1"/>
</dbReference>
<evidence type="ECO:0000313" key="2">
    <source>
        <dbReference type="EMBL" id="GAA0852115.1"/>
    </source>
</evidence>
<proteinExistence type="predicted"/>
<dbReference type="RefSeq" id="WP_343855620.1">
    <property type="nucleotide sequence ID" value="NZ_BAAAFD010000001.1"/>
</dbReference>